<evidence type="ECO:0000313" key="3">
    <source>
        <dbReference type="EMBL" id="ORY09765.1"/>
    </source>
</evidence>
<feature type="region of interest" description="Disordered" evidence="1">
    <location>
        <begin position="46"/>
        <end position="71"/>
    </location>
</feature>
<dbReference type="Gene3D" id="1.10.287.110">
    <property type="entry name" value="DnaJ domain"/>
    <property type="match status" value="1"/>
</dbReference>
<dbReference type="SUPFAM" id="SSF46565">
    <property type="entry name" value="Chaperone J-domain"/>
    <property type="match status" value="1"/>
</dbReference>
<dbReference type="Pfam" id="PF00226">
    <property type="entry name" value="DnaJ"/>
    <property type="match status" value="1"/>
</dbReference>
<feature type="region of interest" description="Disordered" evidence="1">
    <location>
        <begin position="278"/>
        <end position="299"/>
    </location>
</feature>
<feature type="domain" description="J" evidence="2">
    <location>
        <begin position="77"/>
        <end position="148"/>
    </location>
</feature>
<evidence type="ECO:0000313" key="4">
    <source>
        <dbReference type="Proteomes" id="UP000193144"/>
    </source>
</evidence>
<comment type="caution">
    <text evidence="3">The sequence shown here is derived from an EMBL/GenBank/DDBJ whole genome shotgun (WGS) entry which is preliminary data.</text>
</comment>
<dbReference type="OrthoDB" id="445556at2759"/>
<keyword evidence="4" id="KW-1185">Reference proteome</keyword>
<organism evidence="3 4">
    <name type="scientific">Clohesyomyces aquaticus</name>
    <dbReference type="NCBI Taxonomy" id="1231657"/>
    <lineage>
        <taxon>Eukaryota</taxon>
        <taxon>Fungi</taxon>
        <taxon>Dikarya</taxon>
        <taxon>Ascomycota</taxon>
        <taxon>Pezizomycotina</taxon>
        <taxon>Dothideomycetes</taxon>
        <taxon>Pleosporomycetidae</taxon>
        <taxon>Pleosporales</taxon>
        <taxon>Lindgomycetaceae</taxon>
        <taxon>Clohesyomyces</taxon>
    </lineage>
</organism>
<evidence type="ECO:0000259" key="2">
    <source>
        <dbReference type="PROSITE" id="PS50076"/>
    </source>
</evidence>
<evidence type="ECO:0000256" key="1">
    <source>
        <dbReference type="SAM" id="MobiDB-lite"/>
    </source>
</evidence>
<dbReference type="CDD" id="cd06257">
    <property type="entry name" value="DnaJ"/>
    <property type="match status" value="1"/>
</dbReference>
<dbReference type="Proteomes" id="UP000193144">
    <property type="component" value="Unassembled WGS sequence"/>
</dbReference>
<reference evidence="3 4" key="1">
    <citation type="submission" date="2016-07" db="EMBL/GenBank/DDBJ databases">
        <title>Pervasive Adenine N6-methylation of Active Genes in Fungi.</title>
        <authorList>
            <consortium name="DOE Joint Genome Institute"/>
            <person name="Mondo S.J."/>
            <person name="Dannebaum R.O."/>
            <person name="Kuo R.C."/>
            <person name="Labutti K."/>
            <person name="Haridas S."/>
            <person name="Kuo A."/>
            <person name="Salamov A."/>
            <person name="Ahrendt S.R."/>
            <person name="Lipzen A."/>
            <person name="Sullivan W."/>
            <person name="Andreopoulos W.B."/>
            <person name="Clum A."/>
            <person name="Lindquist E."/>
            <person name="Daum C."/>
            <person name="Ramamoorthy G.K."/>
            <person name="Gryganskyi A."/>
            <person name="Culley D."/>
            <person name="Magnuson J.K."/>
            <person name="James T.Y."/>
            <person name="O'Malley M.A."/>
            <person name="Stajich J.E."/>
            <person name="Spatafora J.W."/>
            <person name="Visel A."/>
            <person name="Grigoriev I.V."/>
        </authorList>
    </citation>
    <scope>NUCLEOTIDE SEQUENCE [LARGE SCALE GENOMIC DNA]</scope>
    <source>
        <strain evidence="3 4">CBS 115471</strain>
    </source>
</reference>
<dbReference type="AlphaFoldDB" id="A0A1Y1ZIV6"/>
<proteinExistence type="predicted"/>
<dbReference type="PROSITE" id="PS50076">
    <property type="entry name" value="DNAJ_2"/>
    <property type="match status" value="1"/>
</dbReference>
<sequence length="299" mass="34132">MMSTKPALVFSSCASASTALPRFAASPPPLSCAACQRPRAQRSRGAWARNYAQHASSHGEEPDLSWPDPIHPHKTPTPYQILALRQGEAYSKHRFYSLVKLYHPDSCHPTSPVSHLPHTVRLERYRLLVAAHSILSDDAKRKAYDLWGHGWHRSHRTPTAHGHTHMHFKHDPMRNATWEDWEQWYRREYDRPHTEEPTTIMSNLAFWSLIFALVSLGGVVQGTRATALSTSVMEQRDRVHNEASMGLAGSRRATMLAAGDRDERIQTFLRRRDAMHTEETYQQILPPSETPPLDTVRKQ</sequence>
<dbReference type="STRING" id="1231657.A0A1Y1ZIV6"/>
<dbReference type="EMBL" id="MCFA01000082">
    <property type="protein sequence ID" value="ORY09765.1"/>
    <property type="molecule type" value="Genomic_DNA"/>
</dbReference>
<dbReference type="InterPro" id="IPR018253">
    <property type="entry name" value="DnaJ_domain_CS"/>
</dbReference>
<dbReference type="InterPro" id="IPR036869">
    <property type="entry name" value="J_dom_sf"/>
</dbReference>
<name>A0A1Y1ZIV6_9PLEO</name>
<dbReference type="InterPro" id="IPR001623">
    <property type="entry name" value="DnaJ_domain"/>
</dbReference>
<accession>A0A1Y1ZIV6</accession>
<protein>
    <recommendedName>
        <fullName evidence="2">J domain-containing protein</fullName>
    </recommendedName>
</protein>
<gene>
    <name evidence="3" type="ORF">BCR34DRAFT_589097</name>
</gene>
<dbReference type="PROSITE" id="PS00636">
    <property type="entry name" value="DNAJ_1"/>
    <property type="match status" value="1"/>
</dbReference>